<name>A0A2R4VRE4_9PROT</name>
<evidence type="ECO:0000256" key="1">
    <source>
        <dbReference type="SAM" id="Phobius"/>
    </source>
</evidence>
<sequence length="117" mass="12643">MFGGMVAATVIGIVNVPVLFVARQRLTERLRRRPVEARARLVQQGPAGAVPDIGHRTSDIGHRHGMRSRIVLIGGMLCVLAQAGSAVQSQQGCPRRVPIRQGRPDSGLVFATVMRRA</sequence>
<keyword evidence="2" id="KW-0614">Plasmid</keyword>
<keyword evidence="1" id="KW-1133">Transmembrane helix</keyword>
<dbReference type="AlphaFoldDB" id="A0A2R4VRE4"/>
<feature type="transmembrane region" description="Helical" evidence="1">
    <location>
        <begin position="6"/>
        <end position="23"/>
    </location>
</feature>
<keyword evidence="3" id="KW-1185">Reference proteome</keyword>
<keyword evidence="1" id="KW-0472">Membrane</keyword>
<keyword evidence="1" id="KW-0812">Transmembrane</keyword>
<dbReference type="EMBL" id="CP028903">
    <property type="protein sequence ID" value="AWB07018.1"/>
    <property type="molecule type" value="Genomic_DNA"/>
</dbReference>
<evidence type="ECO:0000313" key="3">
    <source>
        <dbReference type="Proteomes" id="UP000077405"/>
    </source>
</evidence>
<proteinExistence type="predicted"/>
<protein>
    <submittedName>
        <fullName evidence="2">Uncharacterized protein</fullName>
    </submittedName>
</protein>
<dbReference type="Proteomes" id="UP000077405">
    <property type="component" value="Plasmid pYZ2"/>
</dbReference>
<reference evidence="2 3" key="1">
    <citation type="submission" date="2018-04" db="EMBL/GenBank/DDBJ databases">
        <title>Complete genome sequence of the nitrogen-fixing bacterium Azospirillum humicireducens type strain SgZ-5.</title>
        <authorList>
            <person name="Yu Z."/>
        </authorList>
    </citation>
    <scope>NUCLEOTIDE SEQUENCE [LARGE SCALE GENOMIC DNA]</scope>
    <source>
        <strain evidence="2 3">SgZ-5</strain>
        <plasmid evidence="2 3">pYZ2</plasmid>
    </source>
</reference>
<organism evidence="2 3">
    <name type="scientific">Azospirillum humicireducens</name>
    <dbReference type="NCBI Taxonomy" id="1226968"/>
    <lineage>
        <taxon>Bacteria</taxon>
        <taxon>Pseudomonadati</taxon>
        <taxon>Pseudomonadota</taxon>
        <taxon>Alphaproteobacteria</taxon>
        <taxon>Rhodospirillales</taxon>
        <taxon>Azospirillaceae</taxon>
        <taxon>Azospirillum</taxon>
    </lineage>
</organism>
<geneLocation type="plasmid" evidence="2 3">
    <name>pYZ2</name>
</geneLocation>
<dbReference type="KEGG" id="ahu:A6A40_18190"/>
<evidence type="ECO:0000313" key="2">
    <source>
        <dbReference type="EMBL" id="AWB07018.1"/>
    </source>
</evidence>
<gene>
    <name evidence="2" type="ORF">A6A40_18190</name>
</gene>
<accession>A0A2R4VRE4</accession>